<protein>
    <submittedName>
        <fullName evidence="1">Uncharacterized protein</fullName>
    </submittedName>
</protein>
<dbReference type="RefSeq" id="WP_139376620.1">
    <property type="nucleotide sequence ID" value="NZ_FUYQ01000016.1"/>
</dbReference>
<proteinExistence type="predicted"/>
<dbReference type="AlphaFoldDB" id="A0A1T5D640"/>
<keyword evidence="2" id="KW-1185">Reference proteome</keyword>
<accession>A0A1T5D640</accession>
<dbReference type="EMBL" id="FUYQ01000016">
    <property type="protein sequence ID" value="SKB67155.1"/>
    <property type="molecule type" value="Genomic_DNA"/>
</dbReference>
<dbReference type="Proteomes" id="UP000190852">
    <property type="component" value="Unassembled WGS sequence"/>
</dbReference>
<organism evidence="1 2">
    <name type="scientific">Parabacteroides chartae</name>
    <dbReference type="NCBI Taxonomy" id="1037355"/>
    <lineage>
        <taxon>Bacteria</taxon>
        <taxon>Pseudomonadati</taxon>
        <taxon>Bacteroidota</taxon>
        <taxon>Bacteroidia</taxon>
        <taxon>Bacteroidales</taxon>
        <taxon>Tannerellaceae</taxon>
        <taxon>Parabacteroides</taxon>
    </lineage>
</organism>
<evidence type="ECO:0000313" key="1">
    <source>
        <dbReference type="EMBL" id="SKB67155.1"/>
    </source>
</evidence>
<name>A0A1T5D640_9BACT</name>
<sequence length="222" mass="25804">MRYSHITLVCVLAILLNSCSKILFINGMYSGKGNPHVFVFSEDSTFKYEYHGVWYSESSGTWQKKRNTIFINSFEQRDKMPIEYQKTKNDKKKAIINVKINISDKPESDYICFPYINGKSMFEDPEKGSYSFDTKGPVDSICFLIAKRPFILRGTGYKMGYDDVKTKTIYPHMSAAENLDVSVDIVDYLFGYKVFKDEKLELKNGKIIFKERGKKNKLYLKK</sequence>
<evidence type="ECO:0000313" key="2">
    <source>
        <dbReference type="Proteomes" id="UP000190852"/>
    </source>
</evidence>
<reference evidence="2" key="1">
    <citation type="submission" date="2017-02" db="EMBL/GenBank/DDBJ databases">
        <authorList>
            <person name="Varghese N."/>
            <person name="Submissions S."/>
        </authorList>
    </citation>
    <scope>NUCLEOTIDE SEQUENCE [LARGE SCALE GENOMIC DNA]</scope>
    <source>
        <strain evidence="2">DSM 24967</strain>
    </source>
</reference>
<gene>
    <name evidence="1" type="ORF">SAMN05660349_02287</name>
</gene>